<feature type="transmembrane region" description="Helical" evidence="1">
    <location>
        <begin position="122"/>
        <end position="150"/>
    </location>
</feature>
<keyword evidence="4" id="KW-1185">Reference proteome</keyword>
<comment type="caution">
    <text evidence="3">The sequence shown here is derived from an EMBL/GenBank/DDBJ whole genome shotgun (WGS) entry which is preliminary data.</text>
</comment>
<evidence type="ECO:0000256" key="1">
    <source>
        <dbReference type="SAM" id="Phobius"/>
    </source>
</evidence>
<feature type="transmembrane region" description="Helical" evidence="1">
    <location>
        <begin position="6"/>
        <end position="26"/>
    </location>
</feature>
<feature type="transmembrane region" description="Helical" evidence="1">
    <location>
        <begin position="38"/>
        <end position="55"/>
    </location>
</feature>
<feature type="transmembrane region" description="Helical" evidence="1">
    <location>
        <begin position="254"/>
        <end position="275"/>
    </location>
</feature>
<reference evidence="4" key="1">
    <citation type="journal article" date="2019" name="Int. J. Syst. Evol. Microbiol.">
        <title>The Global Catalogue of Microorganisms (GCM) 10K type strain sequencing project: providing services to taxonomists for standard genome sequencing and annotation.</title>
        <authorList>
            <consortium name="The Broad Institute Genomics Platform"/>
            <consortium name="The Broad Institute Genome Sequencing Center for Infectious Disease"/>
            <person name="Wu L."/>
            <person name="Ma J."/>
        </authorList>
    </citation>
    <scope>NUCLEOTIDE SEQUENCE [LARGE SCALE GENOMIC DNA]</scope>
    <source>
        <strain evidence="4">NBRC 105857</strain>
    </source>
</reference>
<organism evidence="3 4">
    <name type="scientific">Limnobacter litoralis</name>
    <dbReference type="NCBI Taxonomy" id="481366"/>
    <lineage>
        <taxon>Bacteria</taxon>
        <taxon>Pseudomonadati</taxon>
        <taxon>Pseudomonadota</taxon>
        <taxon>Betaproteobacteria</taxon>
        <taxon>Burkholderiales</taxon>
        <taxon>Burkholderiaceae</taxon>
        <taxon>Limnobacter</taxon>
    </lineage>
</organism>
<keyword evidence="1" id="KW-1133">Transmembrane helix</keyword>
<dbReference type="Proteomes" id="UP001156664">
    <property type="component" value="Unassembled WGS sequence"/>
</dbReference>
<feature type="transmembrane region" description="Helical" evidence="1">
    <location>
        <begin position="89"/>
        <end position="110"/>
    </location>
</feature>
<accession>A0ABQ5YPS7</accession>
<feature type="transmembrane region" description="Helical" evidence="1">
    <location>
        <begin position="190"/>
        <end position="208"/>
    </location>
</feature>
<feature type="domain" description="Cytochrome c assembly protein" evidence="2">
    <location>
        <begin position="42"/>
        <end position="274"/>
    </location>
</feature>
<evidence type="ECO:0000313" key="4">
    <source>
        <dbReference type="Proteomes" id="UP001156664"/>
    </source>
</evidence>
<feature type="transmembrane region" description="Helical" evidence="1">
    <location>
        <begin position="61"/>
        <end position="82"/>
    </location>
</feature>
<keyword evidence="1" id="KW-0472">Membrane</keyword>
<dbReference type="Pfam" id="PF01578">
    <property type="entry name" value="Cytochrom_C_asm"/>
    <property type="match status" value="1"/>
</dbReference>
<dbReference type="EMBL" id="BSOJ01000012">
    <property type="protein sequence ID" value="GLR26099.1"/>
    <property type="molecule type" value="Genomic_DNA"/>
</dbReference>
<name>A0ABQ5YPS7_9BURK</name>
<dbReference type="InterPro" id="IPR002541">
    <property type="entry name" value="Cyt_c_assembly"/>
</dbReference>
<evidence type="ECO:0000259" key="2">
    <source>
        <dbReference type="Pfam" id="PF01578"/>
    </source>
</evidence>
<evidence type="ECO:0000313" key="3">
    <source>
        <dbReference type="EMBL" id="GLR26099.1"/>
    </source>
</evidence>
<gene>
    <name evidence="3" type="ORF">GCM10007875_11870</name>
</gene>
<keyword evidence="1" id="KW-0812">Transmembrane</keyword>
<dbReference type="InterPro" id="IPR052372">
    <property type="entry name" value="YpjD/HemX"/>
</dbReference>
<proteinExistence type="predicted"/>
<protein>
    <submittedName>
        <fullName evidence="3">ABC transporter permease</fullName>
    </submittedName>
</protein>
<dbReference type="RefSeq" id="WP_284280572.1">
    <property type="nucleotide sequence ID" value="NZ_BSOJ01000012.1"/>
</dbReference>
<dbReference type="PANTHER" id="PTHR38034">
    <property type="entry name" value="INNER MEMBRANE PROTEIN YPJD"/>
    <property type="match status" value="1"/>
</dbReference>
<dbReference type="PANTHER" id="PTHR38034:SF1">
    <property type="entry name" value="INNER MEMBRANE PROTEIN YPJD"/>
    <property type="match status" value="1"/>
</dbReference>
<sequence>MNETLLYAFAVTVLLASGGLAALCVFGSARVPFWLDRSVFALGLVTAGVLLYSTLFQIDGMHFGFAVGLMCVVWVAAVVAFVEGFVDRVPFLEMFIFPLCALVFLLELLVGEESHVPMAMDWLFQAHLLIAISAYSLLGLAAVHSIVMAYQEKMLHQPLRMGREGQAKRERMLDHLPSLISMESILFRQLWAGFVLLSLTLISGFLFSEQWSGHAFRFDHKTLFSVISWVSFAVLLGGRLLLGWRGKVALRWCLGSYVMLFLAYFGTQFVLEFILKRAV</sequence>
<feature type="transmembrane region" description="Helical" evidence="1">
    <location>
        <begin position="223"/>
        <end position="242"/>
    </location>
</feature>